<accession>A0ABQ4QF74</accession>
<evidence type="ECO:0000313" key="2">
    <source>
        <dbReference type="Proteomes" id="UP001055117"/>
    </source>
</evidence>
<name>A0ABQ4QF74_9HYPH</name>
<evidence type="ECO:0000313" key="1">
    <source>
        <dbReference type="EMBL" id="GJD43552.1"/>
    </source>
</evidence>
<dbReference type="Proteomes" id="UP001055117">
    <property type="component" value="Unassembled WGS sequence"/>
</dbReference>
<organism evidence="1 2">
    <name type="scientific">Methylobacterium cerastii</name>
    <dbReference type="NCBI Taxonomy" id="932741"/>
    <lineage>
        <taxon>Bacteria</taxon>
        <taxon>Pseudomonadati</taxon>
        <taxon>Pseudomonadota</taxon>
        <taxon>Alphaproteobacteria</taxon>
        <taxon>Hyphomicrobiales</taxon>
        <taxon>Methylobacteriaceae</taxon>
        <taxon>Methylobacterium</taxon>
    </lineage>
</organism>
<comment type="caution">
    <text evidence="1">The sequence shown here is derived from an EMBL/GenBank/DDBJ whole genome shotgun (WGS) entry which is preliminary data.</text>
</comment>
<gene>
    <name evidence="1" type="primary">fhcB</name>
    <name evidence="1" type="ORF">AFCDBAGC_1404</name>
</gene>
<sequence length="342" mass="34472">MTAWVKGDATDAEGAIAAAAALLAAAHAPVFAGLNADVAAIRAAYRLAGTIGASLDTQGAAGTYADLGALARVGAMTTTPAEARGRADVALVVGAKPEASALVAALRGGKPVRGRAAGADRQVLSVGGASAETLPSDLALLRAYAKGHLKDESPLNGIARALYAAQYGVVLYDPAELGELGVEMLQGLVRDVNEVTRCFALSLGDSDQDRAVVQVSAWTTGQAPRTGFGRKVPEHDPWRFDAVRQVSAGEADAALWLSSLPAARPDWLGALPSIAIVGEGSPEAVPGTAEIVIAVGVPGASAGGVLWNEGRAALTYRPGAGGGPSAADVLARIEHHIAGKDS</sequence>
<dbReference type="EMBL" id="BPQG01000018">
    <property type="protein sequence ID" value="GJD43552.1"/>
    <property type="molecule type" value="Genomic_DNA"/>
</dbReference>
<proteinExistence type="predicted"/>
<protein>
    <submittedName>
        <fullName evidence="1">Formyltransferase/hydrolase complex Fhc subunit B</fullName>
    </submittedName>
</protein>
<reference evidence="1 2" key="1">
    <citation type="journal article" date="2021" name="Front. Microbiol.">
        <title>Comprehensive Comparative Genomics and Phenotyping of Methylobacterium Species.</title>
        <authorList>
            <person name="Alessa O."/>
            <person name="Ogura Y."/>
            <person name="Fujitani Y."/>
            <person name="Takami H."/>
            <person name="Hayashi T."/>
            <person name="Sahin N."/>
            <person name="Tani A."/>
        </authorList>
    </citation>
    <scope>NUCLEOTIDE SEQUENCE [LARGE SCALE GENOMIC DNA]</scope>
    <source>
        <strain evidence="1 2">DSM 23679</strain>
    </source>
</reference>
<dbReference type="RefSeq" id="WP_147828284.1">
    <property type="nucleotide sequence ID" value="NZ_BPQG01000018.1"/>
</dbReference>
<keyword evidence="2" id="KW-1185">Reference proteome</keyword>